<reference evidence="3" key="1">
    <citation type="journal article" date="2017" name="Plant J.">
        <title>The pomegranate (Punica granatum L.) genome and the genomics of punicalagin biosynthesis.</title>
        <authorList>
            <person name="Qin G."/>
            <person name="Xu C."/>
            <person name="Ming R."/>
            <person name="Tang H."/>
            <person name="Guyot R."/>
            <person name="Kramer E.M."/>
            <person name="Hu Y."/>
            <person name="Yi X."/>
            <person name="Qi Y."/>
            <person name="Xu X."/>
            <person name="Gao Z."/>
            <person name="Pan H."/>
            <person name="Jian J."/>
            <person name="Tian Y."/>
            <person name="Yue Z."/>
            <person name="Xu Y."/>
        </authorList>
    </citation>
    <scope>NUCLEOTIDE SEQUENCE [LARGE SCALE GENOMIC DNA]</scope>
    <source>
        <strain evidence="3">cv. Dabenzi</strain>
    </source>
</reference>
<dbReference type="Proteomes" id="UP000197138">
    <property type="component" value="Unassembled WGS sequence"/>
</dbReference>
<evidence type="ECO:0000313" key="3">
    <source>
        <dbReference type="Proteomes" id="UP000197138"/>
    </source>
</evidence>
<sequence>MVTSKKSPNNKVQIRIKQNSKGRRKQIRKLAQKSLFIMFAETSKPNIFQTIQPNSVP</sequence>
<proteinExistence type="predicted"/>
<feature type="compositionally biased region" description="Polar residues" evidence="1">
    <location>
        <begin position="1"/>
        <end position="17"/>
    </location>
</feature>
<comment type="caution">
    <text evidence="2">The sequence shown here is derived from an EMBL/GenBank/DDBJ whole genome shotgun (WGS) entry which is preliminary data.</text>
</comment>
<organism evidence="2 3">
    <name type="scientific">Punica granatum</name>
    <name type="common">Pomegranate</name>
    <dbReference type="NCBI Taxonomy" id="22663"/>
    <lineage>
        <taxon>Eukaryota</taxon>
        <taxon>Viridiplantae</taxon>
        <taxon>Streptophyta</taxon>
        <taxon>Embryophyta</taxon>
        <taxon>Tracheophyta</taxon>
        <taxon>Spermatophyta</taxon>
        <taxon>Magnoliopsida</taxon>
        <taxon>eudicotyledons</taxon>
        <taxon>Gunneridae</taxon>
        <taxon>Pentapetalae</taxon>
        <taxon>rosids</taxon>
        <taxon>malvids</taxon>
        <taxon>Myrtales</taxon>
        <taxon>Lythraceae</taxon>
        <taxon>Punica</taxon>
    </lineage>
</organism>
<dbReference type="EMBL" id="MTKT01003794">
    <property type="protein sequence ID" value="OWM74047.1"/>
    <property type="molecule type" value="Genomic_DNA"/>
</dbReference>
<name>A0A218WMG4_PUNGR</name>
<evidence type="ECO:0000256" key="1">
    <source>
        <dbReference type="SAM" id="MobiDB-lite"/>
    </source>
</evidence>
<protein>
    <submittedName>
        <fullName evidence="2">Uncharacterized protein</fullName>
    </submittedName>
</protein>
<gene>
    <name evidence="2" type="ORF">CDL15_Pgr008358</name>
</gene>
<evidence type="ECO:0000313" key="2">
    <source>
        <dbReference type="EMBL" id="OWM74047.1"/>
    </source>
</evidence>
<feature type="region of interest" description="Disordered" evidence="1">
    <location>
        <begin position="1"/>
        <end position="25"/>
    </location>
</feature>
<dbReference type="AlphaFoldDB" id="A0A218WMG4"/>
<accession>A0A218WMG4</accession>